<dbReference type="EMBL" id="BLXO01000008">
    <property type="protein sequence ID" value="GFN47250.1"/>
    <property type="molecule type" value="Genomic_DNA"/>
</dbReference>
<protein>
    <submittedName>
        <fullName evidence="2">Putative nucleic-acid-binding protein contains PIN domain</fullName>
    </submittedName>
</protein>
<dbReference type="PANTHER" id="PTHR39664:SF2">
    <property type="entry name" value="NUCLEIC ACID-BINDING PROTEIN, CONTAINING PIN DOMAIN-RELATED"/>
    <property type="match status" value="1"/>
</dbReference>
<organism evidence="2 3">
    <name type="scientific">Candidatus Regiella insecticola</name>
    <dbReference type="NCBI Taxonomy" id="138073"/>
    <lineage>
        <taxon>Bacteria</taxon>
        <taxon>Pseudomonadati</taxon>
        <taxon>Pseudomonadota</taxon>
        <taxon>Gammaproteobacteria</taxon>
        <taxon>Enterobacterales</taxon>
        <taxon>Enterobacteriaceae</taxon>
        <taxon>aphid secondary symbionts</taxon>
        <taxon>Candidatus Regiella</taxon>
    </lineage>
</organism>
<reference evidence="2 3" key="1">
    <citation type="submission" date="2020-06" db="EMBL/GenBank/DDBJ databases">
        <title>The genome sequence of Candidatus Regiella insecticola strain Tut.</title>
        <authorList>
            <person name="Nikoh N."/>
            <person name="Tsuchida T."/>
            <person name="Koga R."/>
            <person name="Oshima K."/>
            <person name="Hattori M."/>
            <person name="Fukatsu T."/>
        </authorList>
    </citation>
    <scope>NUCLEOTIDE SEQUENCE [LARGE SCALE GENOMIC DNA]</scope>
    <source>
        <strain evidence="2 3">Tut</strain>
    </source>
</reference>
<dbReference type="PANTHER" id="PTHR39664">
    <property type="match status" value="1"/>
</dbReference>
<dbReference type="AlphaFoldDB" id="A0A6L2ZRZ8"/>
<name>A0A6L2ZRZ8_9ENTR</name>
<evidence type="ECO:0000313" key="3">
    <source>
        <dbReference type="Proteomes" id="UP000504714"/>
    </source>
</evidence>
<dbReference type="InterPro" id="IPR002716">
    <property type="entry name" value="PIN_dom"/>
</dbReference>
<feature type="domain" description="PIN" evidence="1">
    <location>
        <begin position="4"/>
        <end position="123"/>
    </location>
</feature>
<dbReference type="InterPro" id="IPR029060">
    <property type="entry name" value="PIN-like_dom_sf"/>
</dbReference>
<dbReference type="CDD" id="cd18683">
    <property type="entry name" value="PIN_VapC-like"/>
    <property type="match status" value="1"/>
</dbReference>
<accession>A0A6L2ZRZ8</accession>
<gene>
    <name evidence="2" type="primary">vapC</name>
    <name evidence="2" type="ORF">RINTU1_32330</name>
</gene>
<proteinExistence type="predicted"/>
<evidence type="ECO:0000313" key="2">
    <source>
        <dbReference type="EMBL" id="GFN47250.1"/>
    </source>
</evidence>
<sequence length="131" mass="14689">MIGLDTNVLVRYVTQDDPIQSPKATHIIESLSTGNQGFITVVSVVELVWVLKSCYHSKKEEIVNILEILLRTKELTVERAEVVWQALRRFSCSKADFADCLIERCAHAAACEHTLTFDSKAAKTVGMRQIP</sequence>
<dbReference type="RefSeq" id="WP_176488739.1">
    <property type="nucleotide sequence ID" value="NZ_BLXO01000008.1"/>
</dbReference>
<evidence type="ECO:0000259" key="1">
    <source>
        <dbReference type="Pfam" id="PF01850"/>
    </source>
</evidence>
<dbReference type="Pfam" id="PF01850">
    <property type="entry name" value="PIN"/>
    <property type="match status" value="1"/>
</dbReference>
<dbReference type="SUPFAM" id="SSF88723">
    <property type="entry name" value="PIN domain-like"/>
    <property type="match status" value="1"/>
</dbReference>
<dbReference type="Proteomes" id="UP000504714">
    <property type="component" value="Unassembled WGS sequence"/>
</dbReference>
<comment type="caution">
    <text evidence="2">The sequence shown here is derived from an EMBL/GenBank/DDBJ whole genome shotgun (WGS) entry which is preliminary data.</text>
</comment>
<dbReference type="Gene3D" id="3.40.50.1010">
    <property type="entry name" value="5'-nuclease"/>
    <property type="match status" value="1"/>
</dbReference>